<dbReference type="GO" id="GO:0097723">
    <property type="term" value="P:amoeboid sperm motility"/>
    <property type="evidence" value="ECO:0007669"/>
    <property type="project" value="UniProtKB-ARBA"/>
</dbReference>
<comment type="subcellular location">
    <subcellularLocation>
        <location evidence="7">Cell projection</location>
        <location evidence="7">Pseudopodium</location>
    </subcellularLocation>
</comment>
<dbReference type="GO" id="GO:0005737">
    <property type="term" value="C:cytoplasm"/>
    <property type="evidence" value="ECO:0007669"/>
    <property type="project" value="TreeGrafter"/>
</dbReference>
<evidence type="ECO:0000256" key="1">
    <source>
        <dbReference type="ARBA" id="ARBA00001936"/>
    </source>
</evidence>
<evidence type="ECO:0000256" key="2">
    <source>
        <dbReference type="ARBA" id="ARBA00008294"/>
    </source>
</evidence>
<name>A0A3B0J941_DROGU</name>
<dbReference type="InterPro" id="IPR006186">
    <property type="entry name" value="Ser/Thr-sp_prot-phosphatase"/>
</dbReference>
<evidence type="ECO:0000313" key="14">
    <source>
        <dbReference type="Proteomes" id="UP000268350"/>
    </source>
</evidence>
<feature type="domain" description="Serine/threonine specific protein phosphatases" evidence="12">
    <location>
        <begin position="130"/>
        <end position="135"/>
    </location>
</feature>
<evidence type="ECO:0000256" key="6">
    <source>
        <dbReference type="ARBA" id="ARBA00023211"/>
    </source>
</evidence>
<gene>
    <name evidence="13" type="ORF">DGUA_6G006968</name>
</gene>
<dbReference type="PANTHER" id="PTHR11668:SF300">
    <property type="entry name" value="SERINE_THREONINE-PROTEIN PHOSPHATASE"/>
    <property type="match status" value="1"/>
</dbReference>
<evidence type="ECO:0000256" key="5">
    <source>
        <dbReference type="ARBA" id="ARBA00022912"/>
    </source>
</evidence>
<dbReference type="OMA" id="GNHECKI"/>
<proteinExistence type="inferred from homology"/>
<dbReference type="SMART" id="SM00156">
    <property type="entry name" value="PP2Ac"/>
    <property type="match status" value="1"/>
</dbReference>
<organism evidence="13 14">
    <name type="scientific">Drosophila guanche</name>
    <name type="common">Fruit fly</name>
    <dbReference type="NCBI Taxonomy" id="7266"/>
    <lineage>
        <taxon>Eukaryota</taxon>
        <taxon>Metazoa</taxon>
        <taxon>Ecdysozoa</taxon>
        <taxon>Arthropoda</taxon>
        <taxon>Hexapoda</taxon>
        <taxon>Insecta</taxon>
        <taxon>Pterygota</taxon>
        <taxon>Neoptera</taxon>
        <taxon>Endopterygota</taxon>
        <taxon>Diptera</taxon>
        <taxon>Brachycera</taxon>
        <taxon>Muscomorpha</taxon>
        <taxon>Ephydroidea</taxon>
        <taxon>Drosophilidae</taxon>
        <taxon>Drosophila</taxon>
        <taxon>Sophophora</taxon>
    </lineage>
</organism>
<comment type="catalytic activity">
    <reaction evidence="9 11">
        <text>O-phospho-L-threonyl-[protein] + H2O = L-threonyl-[protein] + phosphate</text>
        <dbReference type="Rhea" id="RHEA:47004"/>
        <dbReference type="Rhea" id="RHEA-COMP:11060"/>
        <dbReference type="Rhea" id="RHEA-COMP:11605"/>
        <dbReference type="ChEBI" id="CHEBI:15377"/>
        <dbReference type="ChEBI" id="CHEBI:30013"/>
        <dbReference type="ChEBI" id="CHEBI:43474"/>
        <dbReference type="ChEBI" id="CHEBI:61977"/>
        <dbReference type="EC" id="3.1.3.16"/>
    </reaction>
</comment>
<evidence type="ECO:0000256" key="4">
    <source>
        <dbReference type="ARBA" id="ARBA00022801"/>
    </source>
</evidence>
<dbReference type="EMBL" id="OUUW01000002">
    <property type="protein sequence ID" value="SPP76432.1"/>
    <property type="molecule type" value="Genomic_DNA"/>
</dbReference>
<evidence type="ECO:0000256" key="7">
    <source>
        <dbReference type="ARBA" id="ARBA00037818"/>
    </source>
</evidence>
<dbReference type="GO" id="GO:0031272">
    <property type="term" value="P:regulation of pseudopodium assembly"/>
    <property type="evidence" value="ECO:0007669"/>
    <property type="project" value="UniProtKB-ARBA"/>
</dbReference>
<evidence type="ECO:0000313" key="13">
    <source>
        <dbReference type="EMBL" id="SPP76432.1"/>
    </source>
</evidence>
<evidence type="ECO:0000256" key="9">
    <source>
        <dbReference type="ARBA" id="ARBA00048336"/>
    </source>
</evidence>
<evidence type="ECO:0000256" key="3">
    <source>
        <dbReference type="ARBA" id="ARBA00022723"/>
    </source>
</evidence>
<protein>
    <recommendedName>
        <fullName evidence="11">Serine/threonine-protein phosphatase</fullName>
        <ecNumber evidence="11">3.1.3.16</ecNumber>
    </recommendedName>
</protein>
<reference evidence="14" key="1">
    <citation type="submission" date="2018-01" db="EMBL/GenBank/DDBJ databases">
        <authorList>
            <person name="Alioto T."/>
            <person name="Alioto T."/>
        </authorList>
    </citation>
    <scope>NUCLEOTIDE SEQUENCE [LARGE SCALE GENOMIC DNA]</scope>
</reference>
<dbReference type="Pfam" id="PF00149">
    <property type="entry name" value="Metallophos"/>
    <property type="match status" value="1"/>
</dbReference>
<dbReference type="PROSITE" id="PS00125">
    <property type="entry name" value="SER_THR_PHOSPHATASE"/>
    <property type="match status" value="1"/>
</dbReference>
<dbReference type="AlphaFoldDB" id="A0A3B0J941"/>
<keyword evidence="4 11" id="KW-0378">Hydrolase</keyword>
<dbReference type="GO" id="GO:0018991">
    <property type="term" value="P:egg-laying behavior"/>
    <property type="evidence" value="ECO:0007669"/>
    <property type="project" value="UniProtKB-ARBA"/>
</dbReference>
<dbReference type="PRINTS" id="PR00114">
    <property type="entry name" value="STPHPHTASE"/>
</dbReference>
<accession>A0A3B0J941</accession>
<dbReference type="SUPFAM" id="SSF56300">
    <property type="entry name" value="Metallo-dependent phosphatases"/>
    <property type="match status" value="1"/>
</dbReference>
<evidence type="ECO:0000256" key="11">
    <source>
        <dbReference type="RuleBase" id="RU004273"/>
    </source>
</evidence>
<dbReference type="InterPro" id="IPR004843">
    <property type="entry name" value="Calcineurin-like_PHP"/>
</dbReference>
<dbReference type="GO" id="GO:0031143">
    <property type="term" value="C:pseudopodium"/>
    <property type="evidence" value="ECO:0007669"/>
    <property type="project" value="UniProtKB-SubCell"/>
</dbReference>
<dbReference type="FunFam" id="3.60.21.10:FF:000026">
    <property type="entry name" value="Serine/threonine-protein phosphatase"/>
    <property type="match status" value="1"/>
</dbReference>
<dbReference type="PANTHER" id="PTHR11668">
    <property type="entry name" value="SERINE/THREONINE PROTEIN PHOSPHATASE"/>
    <property type="match status" value="1"/>
</dbReference>
<comment type="similarity">
    <text evidence="2 11">Belongs to the PPP phosphatase family.</text>
</comment>
<dbReference type="GO" id="GO:0005634">
    <property type="term" value="C:nucleus"/>
    <property type="evidence" value="ECO:0007669"/>
    <property type="project" value="TreeGrafter"/>
</dbReference>
<keyword evidence="5" id="KW-0904">Protein phosphatase</keyword>
<evidence type="ECO:0000256" key="10">
    <source>
        <dbReference type="ARBA" id="ARBA00054219"/>
    </source>
</evidence>
<dbReference type="Proteomes" id="UP000268350">
    <property type="component" value="Unassembled WGS sequence"/>
</dbReference>
<dbReference type="OrthoDB" id="7879085at2759"/>
<keyword evidence="14" id="KW-1185">Reference proteome</keyword>
<comment type="function">
    <text evidence="10">Probable phosphatase which plays a redundant role with gsp-4 in spermatogenesis by regulating sister chromatid segregation during meiosis. In addition, involved in sperm motility by controlling the dynamic disassembly of major sperm proteins (MSP) in the spermatozoan pseudopodium.</text>
</comment>
<keyword evidence="6" id="KW-0464">Manganese</keyword>
<dbReference type="InterPro" id="IPR050341">
    <property type="entry name" value="PP1_catalytic_subunit"/>
</dbReference>
<comment type="cofactor">
    <cofactor evidence="1">
        <name>Mn(2+)</name>
        <dbReference type="ChEBI" id="CHEBI:29035"/>
    </cofactor>
</comment>
<keyword evidence="3" id="KW-0479">Metal-binding</keyword>
<dbReference type="Pfam" id="PF16891">
    <property type="entry name" value="STPPase_N"/>
    <property type="match status" value="1"/>
</dbReference>
<comment type="catalytic activity">
    <reaction evidence="8">
        <text>O-phospho-L-seryl-[protein] + H2O = L-seryl-[protein] + phosphate</text>
        <dbReference type="Rhea" id="RHEA:20629"/>
        <dbReference type="Rhea" id="RHEA-COMP:9863"/>
        <dbReference type="Rhea" id="RHEA-COMP:11604"/>
        <dbReference type="ChEBI" id="CHEBI:15377"/>
        <dbReference type="ChEBI" id="CHEBI:29999"/>
        <dbReference type="ChEBI" id="CHEBI:43474"/>
        <dbReference type="ChEBI" id="CHEBI:83421"/>
        <dbReference type="EC" id="3.1.3.16"/>
    </reaction>
</comment>
<evidence type="ECO:0000256" key="8">
    <source>
        <dbReference type="ARBA" id="ARBA00047761"/>
    </source>
</evidence>
<evidence type="ECO:0000259" key="12">
    <source>
        <dbReference type="PROSITE" id="PS00125"/>
    </source>
</evidence>
<dbReference type="InterPro" id="IPR029052">
    <property type="entry name" value="Metallo-depent_PP-like"/>
</dbReference>
<dbReference type="GO" id="GO:0007060">
    <property type="term" value="P:male meiosis chromosome segregation"/>
    <property type="evidence" value="ECO:0007669"/>
    <property type="project" value="UniProtKB-ARBA"/>
</dbReference>
<dbReference type="InterPro" id="IPR031675">
    <property type="entry name" value="STPPase_N"/>
</dbReference>
<dbReference type="Gene3D" id="3.60.21.10">
    <property type="match status" value="1"/>
</dbReference>
<dbReference type="GO" id="GO:0046872">
    <property type="term" value="F:metal ion binding"/>
    <property type="evidence" value="ECO:0007669"/>
    <property type="project" value="UniProtKB-KW"/>
</dbReference>
<dbReference type="GO" id="GO:0004722">
    <property type="term" value="F:protein serine/threonine phosphatase activity"/>
    <property type="evidence" value="ECO:0007669"/>
    <property type="project" value="UniProtKB-EC"/>
</dbReference>
<sequence>MSTPTSDVGHSEDAVLNSNMDSIIDRLIKCDNPHNGLQLPENQIRFVCHYARRSLLEEESLLRLKPPLKICGDIHGQFSDLLRIFHLGGHVPKEKYLFLGDYVDRGQLSVETLTLLLAYKVRYPKNMYLVRGNHECARMNRVYGFFDECTRRYSVNLFRSFVSAYDCMPLAAVVGKKIFCAHGGISPRMTCLNDIAEVERPLEVPDVGLVCDLLWSDPDEKTQGWGENERGVSYTFGHDVVNLFCKRMKVDMIVRAHQVVEDGYDFFSRQLITIFSAPNYAGQFDNAGAIMNVDDNLVITFIIIRPTYSVKPGDPQGKLLSATGLNRNL</sequence>
<dbReference type="STRING" id="7266.A0A3B0J941"/>
<dbReference type="EC" id="3.1.3.16" evidence="11"/>